<evidence type="ECO:0000313" key="2">
    <source>
        <dbReference type="Proteomes" id="UP001519460"/>
    </source>
</evidence>
<dbReference type="Proteomes" id="UP001519460">
    <property type="component" value="Unassembled WGS sequence"/>
</dbReference>
<protein>
    <submittedName>
        <fullName evidence="1">Uncharacterized protein</fullName>
    </submittedName>
</protein>
<accession>A0ABD0KIN8</accession>
<organism evidence="1 2">
    <name type="scientific">Batillaria attramentaria</name>
    <dbReference type="NCBI Taxonomy" id="370345"/>
    <lineage>
        <taxon>Eukaryota</taxon>
        <taxon>Metazoa</taxon>
        <taxon>Spiralia</taxon>
        <taxon>Lophotrochozoa</taxon>
        <taxon>Mollusca</taxon>
        <taxon>Gastropoda</taxon>
        <taxon>Caenogastropoda</taxon>
        <taxon>Sorbeoconcha</taxon>
        <taxon>Cerithioidea</taxon>
        <taxon>Batillariidae</taxon>
        <taxon>Batillaria</taxon>
    </lineage>
</organism>
<dbReference type="EMBL" id="JACVVK020000173">
    <property type="protein sequence ID" value="KAK7486817.1"/>
    <property type="molecule type" value="Genomic_DNA"/>
</dbReference>
<reference evidence="1 2" key="1">
    <citation type="journal article" date="2023" name="Sci. Data">
        <title>Genome assembly of the Korean intertidal mud-creeper Batillaria attramentaria.</title>
        <authorList>
            <person name="Patra A.K."/>
            <person name="Ho P.T."/>
            <person name="Jun S."/>
            <person name="Lee S.J."/>
            <person name="Kim Y."/>
            <person name="Won Y.J."/>
        </authorList>
    </citation>
    <scope>NUCLEOTIDE SEQUENCE [LARGE SCALE GENOMIC DNA]</scope>
    <source>
        <strain evidence="1">Wonlab-2016</strain>
    </source>
</reference>
<name>A0ABD0KIN8_9CAEN</name>
<comment type="caution">
    <text evidence="1">The sequence shown here is derived from an EMBL/GenBank/DDBJ whole genome shotgun (WGS) entry which is preliminary data.</text>
</comment>
<gene>
    <name evidence="1" type="ORF">BaRGS_00021964</name>
</gene>
<sequence>MFFFSASSSRGSSRHNWRYLHPTLWRHLYLASVTVDQLPSLIKQVSKTTPNADDGLRRERQLILPDCAKVYAPDVLSVSLSRAEDIPRSRSMEP</sequence>
<dbReference type="AlphaFoldDB" id="A0ABD0KIN8"/>
<keyword evidence="2" id="KW-1185">Reference proteome</keyword>
<evidence type="ECO:0000313" key="1">
    <source>
        <dbReference type="EMBL" id="KAK7486817.1"/>
    </source>
</evidence>
<proteinExistence type="predicted"/>